<dbReference type="Gene3D" id="3.30.40.10">
    <property type="entry name" value="Zinc/RING finger domain, C3HC4 (zinc finger)"/>
    <property type="match status" value="1"/>
</dbReference>
<dbReference type="PROSITE" id="PS01359">
    <property type="entry name" value="ZF_PHD_1"/>
    <property type="match status" value="1"/>
</dbReference>
<gene>
    <name evidence="7" type="ORF">LY90DRAFT_463460</name>
</gene>
<evidence type="ECO:0000256" key="1">
    <source>
        <dbReference type="ARBA" id="ARBA00022723"/>
    </source>
</evidence>
<name>A0A1Y2AGV6_9FUNG</name>
<evidence type="ECO:0000256" key="4">
    <source>
        <dbReference type="PROSITE-ProRule" id="PRU00146"/>
    </source>
</evidence>
<feature type="region of interest" description="Disordered" evidence="5">
    <location>
        <begin position="408"/>
        <end position="443"/>
    </location>
</feature>
<feature type="domain" description="PHD-type" evidence="6">
    <location>
        <begin position="469"/>
        <end position="519"/>
    </location>
</feature>
<evidence type="ECO:0000313" key="8">
    <source>
        <dbReference type="Proteomes" id="UP000193920"/>
    </source>
</evidence>
<dbReference type="InterPro" id="IPR019786">
    <property type="entry name" value="Zinc_finger_PHD-type_CS"/>
</dbReference>
<dbReference type="SUPFAM" id="SSF57903">
    <property type="entry name" value="FYVE/PHD zinc finger"/>
    <property type="match status" value="2"/>
</dbReference>
<comment type="caution">
    <text evidence="7">The sequence shown here is derived from an EMBL/GenBank/DDBJ whole genome shotgun (WGS) entry which is preliminary data.</text>
</comment>
<evidence type="ECO:0000259" key="6">
    <source>
        <dbReference type="PROSITE" id="PS50016"/>
    </source>
</evidence>
<dbReference type="InterPro" id="IPR001965">
    <property type="entry name" value="Znf_PHD"/>
</dbReference>
<dbReference type="InterPro" id="IPR019787">
    <property type="entry name" value="Znf_PHD-finger"/>
</dbReference>
<dbReference type="AlphaFoldDB" id="A0A1Y2AGV6"/>
<feature type="compositionally biased region" description="Low complexity" evidence="5">
    <location>
        <begin position="301"/>
        <end position="332"/>
    </location>
</feature>
<dbReference type="InterPro" id="IPR013083">
    <property type="entry name" value="Znf_RING/FYVE/PHD"/>
</dbReference>
<feature type="compositionally biased region" description="Polar residues" evidence="5">
    <location>
        <begin position="418"/>
        <end position="431"/>
    </location>
</feature>
<dbReference type="CDD" id="cd15534">
    <property type="entry name" value="PHD2_PHF12_Rco1"/>
    <property type="match status" value="1"/>
</dbReference>
<dbReference type="Gene3D" id="2.30.30.1150">
    <property type="match status" value="1"/>
</dbReference>
<feature type="compositionally biased region" description="Basic residues" evidence="5">
    <location>
        <begin position="333"/>
        <end position="343"/>
    </location>
</feature>
<accession>A0A1Y2AGV6</accession>
<feature type="compositionally biased region" description="Basic and acidic residues" evidence="5">
    <location>
        <begin position="663"/>
        <end position="676"/>
    </location>
</feature>
<proteinExistence type="predicted"/>
<feature type="compositionally biased region" description="Basic and acidic residues" evidence="5">
    <location>
        <begin position="84"/>
        <end position="113"/>
    </location>
</feature>
<dbReference type="PANTHER" id="PTHR47636">
    <property type="entry name" value="TRANSCRIPTIONAL REGULATORY PROTEIN RCO1"/>
    <property type="match status" value="1"/>
</dbReference>
<dbReference type="PANTHER" id="PTHR47636:SF1">
    <property type="entry name" value="TRANSCRIPTIONAL REGULATORY PROTEIN RCO1"/>
    <property type="match status" value="1"/>
</dbReference>
<evidence type="ECO:0000256" key="3">
    <source>
        <dbReference type="ARBA" id="ARBA00022833"/>
    </source>
</evidence>
<dbReference type="Pfam" id="PF00628">
    <property type="entry name" value="PHD"/>
    <property type="match status" value="2"/>
</dbReference>
<keyword evidence="1" id="KW-0479">Metal-binding</keyword>
<keyword evidence="8" id="KW-1185">Reference proteome</keyword>
<organism evidence="7 8">
    <name type="scientific">Neocallimastix californiae</name>
    <dbReference type="NCBI Taxonomy" id="1754190"/>
    <lineage>
        <taxon>Eukaryota</taxon>
        <taxon>Fungi</taxon>
        <taxon>Fungi incertae sedis</taxon>
        <taxon>Chytridiomycota</taxon>
        <taxon>Chytridiomycota incertae sedis</taxon>
        <taxon>Neocallimastigomycetes</taxon>
        <taxon>Neocallimastigales</taxon>
        <taxon>Neocallimastigaceae</taxon>
        <taxon>Neocallimastix</taxon>
    </lineage>
</organism>
<dbReference type="OrthoDB" id="5876363at2759"/>
<reference evidence="7 8" key="1">
    <citation type="submission" date="2016-08" db="EMBL/GenBank/DDBJ databases">
        <title>A Parts List for Fungal Cellulosomes Revealed by Comparative Genomics.</title>
        <authorList>
            <consortium name="DOE Joint Genome Institute"/>
            <person name="Haitjema C.H."/>
            <person name="Gilmore S.P."/>
            <person name="Henske J.K."/>
            <person name="Solomon K.V."/>
            <person name="De Groot R."/>
            <person name="Kuo A."/>
            <person name="Mondo S.J."/>
            <person name="Salamov A.A."/>
            <person name="Labutti K."/>
            <person name="Zhao Z."/>
            <person name="Chiniquy J."/>
            <person name="Barry K."/>
            <person name="Brewer H.M."/>
            <person name="Purvine S.O."/>
            <person name="Wright A.T."/>
            <person name="Boxma B."/>
            <person name="Van Alen T."/>
            <person name="Hackstein J.H."/>
            <person name="Baker S.E."/>
            <person name="Grigoriev I.V."/>
            <person name="O'Malley M.A."/>
        </authorList>
    </citation>
    <scope>NUCLEOTIDE SEQUENCE [LARGE SCALE GENOMIC DNA]</scope>
    <source>
        <strain evidence="7 8">G1</strain>
    </source>
</reference>
<dbReference type="Proteomes" id="UP000193920">
    <property type="component" value="Unassembled WGS sequence"/>
</dbReference>
<feature type="region of interest" description="Disordered" evidence="5">
    <location>
        <begin position="293"/>
        <end position="350"/>
    </location>
</feature>
<dbReference type="STRING" id="1754190.A0A1Y2AGV6"/>
<dbReference type="InterPro" id="IPR011011">
    <property type="entry name" value="Znf_FYVE_PHD"/>
</dbReference>
<evidence type="ECO:0000256" key="2">
    <source>
        <dbReference type="ARBA" id="ARBA00022771"/>
    </source>
</evidence>
<feature type="compositionally biased region" description="Polar residues" evidence="5">
    <location>
        <begin position="22"/>
        <end position="39"/>
    </location>
</feature>
<feature type="region of interest" description="Disordered" evidence="5">
    <location>
        <begin position="656"/>
        <end position="676"/>
    </location>
</feature>
<feature type="region of interest" description="Disordered" evidence="5">
    <location>
        <begin position="76"/>
        <end position="157"/>
    </location>
</feature>
<protein>
    <recommendedName>
        <fullName evidence="6">PHD-type domain-containing protein</fullName>
    </recommendedName>
</protein>
<keyword evidence="3" id="KW-0862">Zinc</keyword>
<evidence type="ECO:0000256" key="5">
    <source>
        <dbReference type="SAM" id="MobiDB-lite"/>
    </source>
</evidence>
<feature type="non-terminal residue" evidence="7">
    <location>
        <position position="705"/>
    </location>
</feature>
<dbReference type="GO" id="GO:0032221">
    <property type="term" value="C:Rpd3S complex"/>
    <property type="evidence" value="ECO:0007669"/>
    <property type="project" value="TreeGrafter"/>
</dbReference>
<evidence type="ECO:0000313" key="7">
    <source>
        <dbReference type="EMBL" id="ORY21417.1"/>
    </source>
</evidence>
<feature type="region of interest" description="Disordered" evidence="5">
    <location>
        <begin position="1"/>
        <end position="54"/>
    </location>
</feature>
<dbReference type="GO" id="GO:0006357">
    <property type="term" value="P:regulation of transcription by RNA polymerase II"/>
    <property type="evidence" value="ECO:0007669"/>
    <property type="project" value="TreeGrafter"/>
</dbReference>
<feature type="compositionally biased region" description="Low complexity" evidence="5">
    <location>
        <begin position="117"/>
        <end position="127"/>
    </location>
</feature>
<sequence>MLNKRKSELNKQKTKKQQLNNVELNSQNLKIKINNSEQEITPKRSDRIKDRTKSNELKAKNNEILIKKIILVGTNVNNSKNSSKNKEENNNKIDSSGDVKNLRKDREHDKSDIDNDISVTSSISYSGRSRKSLSKSNPYEVKTSKEKIKTKKIKSKKSSKSDPIIVENIILDGDSEEDKIEHIKLEEKKIKSSGTLVVEIENKNNLVKQESIISISDSSDSSLQEIDTSVNSTQTISSIEKDDHIKNIRKSNQSIDNGEIKTRKINLRIKNIPIIIDNKLNPKPNETILDKINNKKKDNNSRNASPNPHNNSSNHGLNNKTSTSSSNNYYSRSHSKRKKKSTSKKLEISSSGRSIYVPAGLINPNREKSHHQKVDEGIKEDMDILRKCIPYKSGVNAKPSIEKLEKGNLKGQRKNLRKTSSTNSYNINGGVSSPKARHSPEQLTKLDSYNQGVLPFRELDDISKTEINDDFCSICRQPTGCFLCCDSCPKSFHFSCINPPLDKSCIPEGIWECRECSAKKNVELLKDNSDDNIWKKLSKDLDRYNPRTFELPDWLVDEYENLVKNPVTGDYLDISQWKSIRIGRNGTISNPSQSESYLKTIPICYKCGEGISKDHMVQCDYCDLSWHLDCLDPPLSSNPNINIILIGNANSNGIITKPNNNGNEHDNGNNKNHSKENLVIENHKIYGMKRKWMCPCHADWEMPKK</sequence>
<keyword evidence="2 4" id="KW-0863">Zinc-finger</keyword>
<dbReference type="SMART" id="SM00249">
    <property type="entry name" value="PHD"/>
    <property type="match status" value="2"/>
</dbReference>
<feature type="compositionally biased region" description="Basic and acidic residues" evidence="5">
    <location>
        <begin position="1"/>
        <end position="11"/>
    </location>
</feature>
<dbReference type="PROSITE" id="PS50016">
    <property type="entry name" value="ZF_PHD_2"/>
    <property type="match status" value="1"/>
</dbReference>
<dbReference type="EMBL" id="MCOG01000266">
    <property type="protein sequence ID" value="ORY21417.1"/>
    <property type="molecule type" value="Genomic_DNA"/>
</dbReference>
<feature type="compositionally biased region" description="Basic residues" evidence="5">
    <location>
        <begin position="148"/>
        <end position="157"/>
    </location>
</feature>
<feature type="compositionally biased region" description="Basic and acidic residues" evidence="5">
    <location>
        <begin position="40"/>
        <end position="54"/>
    </location>
</feature>
<dbReference type="InterPro" id="IPR052819">
    <property type="entry name" value="Chromatin_regulatory_protein"/>
</dbReference>
<dbReference type="GO" id="GO:0008270">
    <property type="term" value="F:zinc ion binding"/>
    <property type="evidence" value="ECO:0007669"/>
    <property type="project" value="UniProtKB-KW"/>
</dbReference>